<protein>
    <submittedName>
        <fullName evidence="1">Uncharacterized protein</fullName>
    </submittedName>
</protein>
<sequence>MLSINQACIGNAEEWDEMLFWYHETVPWVQLSVISFCMAQAILAQSEPTIRVLKRFPVPERTSLDISPPPCVNEYTSQGISKNGEELSTHTPAVAVIAPAQGLQTGTVARDHNFFFFNFSTTAPNCCLLISIFM</sequence>
<accession>A0A7J7J5K1</accession>
<dbReference type="AlphaFoldDB" id="A0A7J7J5K1"/>
<keyword evidence="2" id="KW-1185">Reference proteome</keyword>
<evidence type="ECO:0000313" key="1">
    <source>
        <dbReference type="EMBL" id="KAF6021137.1"/>
    </source>
</evidence>
<comment type="caution">
    <text evidence="1">The sequence shown here is derived from an EMBL/GenBank/DDBJ whole genome shotgun (WGS) entry which is preliminary data.</text>
</comment>
<dbReference type="Proteomes" id="UP000593567">
    <property type="component" value="Unassembled WGS sequence"/>
</dbReference>
<evidence type="ECO:0000313" key="2">
    <source>
        <dbReference type="Proteomes" id="UP000593567"/>
    </source>
</evidence>
<name>A0A7J7J5K1_BUGNE</name>
<organism evidence="1 2">
    <name type="scientific">Bugula neritina</name>
    <name type="common">Brown bryozoan</name>
    <name type="synonym">Sertularia neritina</name>
    <dbReference type="NCBI Taxonomy" id="10212"/>
    <lineage>
        <taxon>Eukaryota</taxon>
        <taxon>Metazoa</taxon>
        <taxon>Spiralia</taxon>
        <taxon>Lophotrochozoa</taxon>
        <taxon>Bryozoa</taxon>
        <taxon>Gymnolaemata</taxon>
        <taxon>Cheilostomatida</taxon>
        <taxon>Flustrina</taxon>
        <taxon>Buguloidea</taxon>
        <taxon>Bugulidae</taxon>
        <taxon>Bugula</taxon>
    </lineage>
</organism>
<proteinExistence type="predicted"/>
<reference evidence="1" key="1">
    <citation type="submission" date="2020-06" db="EMBL/GenBank/DDBJ databases">
        <title>Draft genome of Bugula neritina, a colonial animal packing powerful symbionts and potential medicines.</title>
        <authorList>
            <person name="Rayko M."/>
        </authorList>
    </citation>
    <scope>NUCLEOTIDE SEQUENCE [LARGE SCALE GENOMIC DNA]</scope>
    <source>
        <strain evidence="1">Kwan_BN1</strain>
    </source>
</reference>
<gene>
    <name evidence="1" type="ORF">EB796_020553</name>
</gene>
<dbReference type="EMBL" id="VXIV02003117">
    <property type="protein sequence ID" value="KAF6021137.1"/>
    <property type="molecule type" value="Genomic_DNA"/>
</dbReference>